<accession>A0A5B0RC03</accession>
<keyword evidence="1" id="KW-0732">Signal</keyword>
<evidence type="ECO:0000313" key="4">
    <source>
        <dbReference type="EMBL" id="KAA1122555.1"/>
    </source>
</evidence>
<reference evidence="5 6" key="1">
    <citation type="submission" date="2019-05" db="EMBL/GenBank/DDBJ databases">
        <title>Emergence of the Ug99 lineage of the wheat stem rust pathogen through somatic hybridization.</title>
        <authorList>
            <person name="Li F."/>
            <person name="Upadhyaya N.M."/>
            <person name="Sperschneider J."/>
            <person name="Matny O."/>
            <person name="Nguyen-Phuc H."/>
            <person name="Mago R."/>
            <person name="Raley C."/>
            <person name="Miller M.E."/>
            <person name="Silverstein K.A.T."/>
            <person name="Henningsen E."/>
            <person name="Hirsch C.D."/>
            <person name="Visser B."/>
            <person name="Pretorius Z.A."/>
            <person name="Steffenson B.J."/>
            <person name="Schwessinger B."/>
            <person name="Dodds P.N."/>
            <person name="Figueroa M."/>
        </authorList>
    </citation>
    <scope>NUCLEOTIDE SEQUENCE [LARGE SCALE GENOMIC DNA]</scope>
    <source>
        <strain evidence="2">21-0</strain>
        <strain evidence="4 6">Ug99</strain>
    </source>
</reference>
<dbReference type="AlphaFoldDB" id="A0A5B0RC03"/>
<dbReference type="EMBL" id="VSWC01000001">
    <property type="protein sequence ID" value="KAA1119098.1"/>
    <property type="molecule type" value="Genomic_DNA"/>
</dbReference>
<dbReference type="EMBL" id="VDEP01000238">
    <property type="protein sequence ID" value="KAA1121476.1"/>
    <property type="molecule type" value="Genomic_DNA"/>
</dbReference>
<organism evidence="4 6">
    <name type="scientific">Puccinia graminis f. sp. tritici</name>
    <dbReference type="NCBI Taxonomy" id="56615"/>
    <lineage>
        <taxon>Eukaryota</taxon>
        <taxon>Fungi</taxon>
        <taxon>Dikarya</taxon>
        <taxon>Basidiomycota</taxon>
        <taxon>Pucciniomycotina</taxon>
        <taxon>Pucciniomycetes</taxon>
        <taxon>Pucciniales</taxon>
        <taxon>Pucciniaceae</taxon>
        <taxon>Puccinia</taxon>
    </lineage>
</organism>
<dbReference type="Proteomes" id="UP000324748">
    <property type="component" value="Unassembled WGS sequence"/>
</dbReference>
<evidence type="ECO:0000313" key="2">
    <source>
        <dbReference type="EMBL" id="KAA1119098.1"/>
    </source>
</evidence>
<evidence type="ECO:0000313" key="5">
    <source>
        <dbReference type="Proteomes" id="UP000324748"/>
    </source>
</evidence>
<feature type="signal peptide" evidence="1">
    <location>
        <begin position="1"/>
        <end position="22"/>
    </location>
</feature>
<sequence length="68" mass="7541">MVHQSISITLVVLSMLMFCCTGQPITSATISKPNEPTRNLLSKRKVKEVGTNTSNNFYDKQIARGPPF</sequence>
<gene>
    <name evidence="2" type="ORF">PGT21_015087</name>
    <name evidence="3" type="ORF">PGTUg99_028392</name>
    <name evidence="4" type="ORF">PGTUg99_037786</name>
</gene>
<name>A0A5B0RC03_PUCGR</name>
<evidence type="ECO:0000313" key="3">
    <source>
        <dbReference type="EMBL" id="KAA1121476.1"/>
    </source>
</evidence>
<comment type="caution">
    <text evidence="4">The sequence shown here is derived from an EMBL/GenBank/DDBJ whole genome shotgun (WGS) entry which is preliminary data.</text>
</comment>
<keyword evidence="5" id="KW-1185">Reference proteome</keyword>
<evidence type="ECO:0000313" key="6">
    <source>
        <dbReference type="Proteomes" id="UP000325313"/>
    </source>
</evidence>
<protein>
    <submittedName>
        <fullName evidence="4">Uncharacterized protein</fullName>
    </submittedName>
</protein>
<evidence type="ECO:0000256" key="1">
    <source>
        <dbReference type="SAM" id="SignalP"/>
    </source>
</evidence>
<dbReference type="Proteomes" id="UP000325313">
    <property type="component" value="Unassembled WGS sequence"/>
</dbReference>
<feature type="chain" id="PRO_5036138121" evidence="1">
    <location>
        <begin position="23"/>
        <end position="68"/>
    </location>
</feature>
<proteinExistence type="predicted"/>
<dbReference type="EMBL" id="VDEP01000236">
    <property type="protein sequence ID" value="KAA1122555.1"/>
    <property type="molecule type" value="Genomic_DNA"/>
</dbReference>